<dbReference type="PANTHER" id="PTHR45772:SF2">
    <property type="entry name" value="ABC TRANSPORTER ATP-BINDING PROTEIN"/>
    <property type="match status" value="1"/>
</dbReference>
<keyword evidence="3" id="KW-0547">Nucleotide-binding</keyword>
<evidence type="ECO:0000259" key="5">
    <source>
        <dbReference type="PROSITE" id="PS50893"/>
    </source>
</evidence>
<reference evidence="6 7" key="1">
    <citation type="submission" date="2020-07" db="EMBL/GenBank/DDBJ databases">
        <title>Genomic Encyclopedia of Type Strains, Phase IV (KMG-V): Genome sequencing to study the core and pangenomes of soil and plant-associated prokaryotes.</title>
        <authorList>
            <person name="Whitman W."/>
        </authorList>
    </citation>
    <scope>NUCLEOTIDE SEQUENCE [LARGE SCALE GENOMIC DNA]</scope>
    <source>
        <strain evidence="6 7">SAS40</strain>
    </source>
</reference>
<dbReference type="EMBL" id="JACBYR010000001">
    <property type="protein sequence ID" value="NYE84516.1"/>
    <property type="molecule type" value="Genomic_DNA"/>
</dbReference>
<protein>
    <submittedName>
        <fullName evidence="6">Branched-chain amino acid transport system ATP-binding protein</fullName>
    </submittedName>
</protein>
<comment type="caution">
    <text evidence="6">The sequence shown here is derived from an EMBL/GenBank/DDBJ whole genome shotgun (WGS) entry which is preliminary data.</text>
</comment>
<proteinExistence type="predicted"/>
<dbReference type="SUPFAM" id="SSF52540">
    <property type="entry name" value="P-loop containing nucleoside triphosphate hydrolases"/>
    <property type="match status" value="1"/>
</dbReference>
<feature type="domain" description="ABC transporter" evidence="5">
    <location>
        <begin position="39"/>
        <end position="280"/>
    </location>
</feature>
<gene>
    <name evidence="6" type="ORF">FHW18_003787</name>
</gene>
<evidence type="ECO:0000256" key="2">
    <source>
        <dbReference type="ARBA" id="ARBA00022475"/>
    </source>
</evidence>
<dbReference type="PANTHER" id="PTHR45772">
    <property type="entry name" value="CONSERVED COMPONENT OF ABC TRANSPORTER FOR NATURAL AMINO ACIDS-RELATED"/>
    <property type="match status" value="1"/>
</dbReference>
<keyword evidence="1" id="KW-0813">Transport</keyword>
<keyword evidence="7" id="KW-1185">Reference proteome</keyword>
<dbReference type="CDD" id="cd03219">
    <property type="entry name" value="ABC_Mj1267_LivG_branched"/>
    <property type="match status" value="1"/>
</dbReference>
<dbReference type="InterPro" id="IPR003593">
    <property type="entry name" value="AAA+_ATPase"/>
</dbReference>
<dbReference type="GO" id="GO:0005886">
    <property type="term" value="C:plasma membrane"/>
    <property type="evidence" value="ECO:0007669"/>
    <property type="project" value="TreeGrafter"/>
</dbReference>
<evidence type="ECO:0000313" key="6">
    <source>
        <dbReference type="EMBL" id="NYE84516.1"/>
    </source>
</evidence>
<dbReference type="SMART" id="SM00382">
    <property type="entry name" value="AAA"/>
    <property type="match status" value="1"/>
</dbReference>
<evidence type="ECO:0000313" key="7">
    <source>
        <dbReference type="Proteomes" id="UP000542125"/>
    </source>
</evidence>
<sequence length="299" mass="31358">MTRAIQRGVGEIAADAALGGGRPSRVSSGAPAAPAAPALQLTDVSKRWGKVDVLRSVSLSVAAGERHAVIGPNGAGKSTLFHVISGLTSPTRGRIQLDGRDIGGLAPHVINRRGLSRSFQVTNVFPRLTVIDNLRCAASWSLGAGYAFWRRASTQRPINDRADHLADRLGLHADRLRLAGELTYAQQRALELGMAIATDARVLLLDEPTAGMNRAEAARMVELVRGAAAGRSLLIIEHDMDVVFALADRLSVLVQGEVIASGAPDVVRQDPAVRAAYLGQARDGDGGTVSSLHGKGPAA</sequence>
<keyword evidence="2" id="KW-1003">Cell membrane</keyword>
<organism evidence="6 7">
    <name type="scientific">Pigmentiphaga litoralis</name>
    <dbReference type="NCBI Taxonomy" id="516702"/>
    <lineage>
        <taxon>Bacteria</taxon>
        <taxon>Pseudomonadati</taxon>
        <taxon>Pseudomonadota</taxon>
        <taxon>Betaproteobacteria</taxon>
        <taxon>Burkholderiales</taxon>
        <taxon>Alcaligenaceae</taxon>
        <taxon>Pigmentiphaga</taxon>
    </lineage>
</organism>
<evidence type="ECO:0000256" key="1">
    <source>
        <dbReference type="ARBA" id="ARBA00022448"/>
    </source>
</evidence>
<keyword evidence="4 6" id="KW-0067">ATP-binding</keyword>
<dbReference type="RefSeq" id="WP_179588195.1">
    <property type="nucleotide sequence ID" value="NZ_JACBYR010000001.1"/>
</dbReference>
<dbReference type="Proteomes" id="UP000542125">
    <property type="component" value="Unassembled WGS sequence"/>
</dbReference>
<dbReference type="PROSITE" id="PS50893">
    <property type="entry name" value="ABC_TRANSPORTER_2"/>
    <property type="match status" value="1"/>
</dbReference>
<dbReference type="InterPro" id="IPR051120">
    <property type="entry name" value="ABC_AA/LPS_Transport"/>
</dbReference>
<dbReference type="GO" id="GO:0016887">
    <property type="term" value="F:ATP hydrolysis activity"/>
    <property type="evidence" value="ECO:0007669"/>
    <property type="project" value="InterPro"/>
</dbReference>
<accession>A0A7Y9IWU8</accession>
<dbReference type="AlphaFoldDB" id="A0A7Y9IWU8"/>
<evidence type="ECO:0000256" key="3">
    <source>
        <dbReference type="ARBA" id="ARBA00022741"/>
    </source>
</evidence>
<dbReference type="InterPro" id="IPR032823">
    <property type="entry name" value="BCA_ABC_TP_C"/>
</dbReference>
<evidence type="ECO:0000256" key="4">
    <source>
        <dbReference type="ARBA" id="ARBA00022840"/>
    </source>
</evidence>
<dbReference type="InterPro" id="IPR003439">
    <property type="entry name" value="ABC_transporter-like_ATP-bd"/>
</dbReference>
<keyword evidence="2" id="KW-0472">Membrane</keyword>
<name>A0A7Y9IWU8_9BURK</name>
<dbReference type="GO" id="GO:0005524">
    <property type="term" value="F:ATP binding"/>
    <property type="evidence" value="ECO:0007669"/>
    <property type="project" value="UniProtKB-KW"/>
</dbReference>
<dbReference type="Pfam" id="PF00005">
    <property type="entry name" value="ABC_tran"/>
    <property type="match status" value="1"/>
</dbReference>
<dbReference type="Pfam" id="PF12399">
    <property type="entry name" value="BCA_ABC_TP_C"/>
    <property type="match status" value="1"/>
</dbReference>
<dbReference type="InterPro" id="IPR027417">
    <property type="entry name" value="P-loop_NTPase"/>
</dbReference>
<dbReference type="Gene3D" id="3.40.50.300">
    <property type="entry name" value="P-loop containing nucleotide triphosphate hydrolases"/>
    <property type="match status" value="1"/>
</dbReference>